<feature type="transmembrane region" description="Helical" evidence="5">
    <location>
        <begin position="327"/>
        <end position="346"/>
    </location>
</feature>
<dbReference type="InterPro" id="IPR051533">
    <property type="entry name" value="WaaL-like"/>
</dbReference>
<comment type="subcellular location">
    <subcellularLocation>
        <location evidence="1">Membrane</location>
        <topology evidence="1">Multi-pass membrane protein</topology>
    </subcellularLocation>
</comment>
<keyword evidence="8" id="KW-1185">Reference proteome</keyword>
<keyword evidence="3 5" id="KW-1133">Transmembrane helix</keyword>
<dbReference type="Pfam" id="PF04932">
    <property type="entry name" value="Wzy_C"/>
    <property type="match status" value="1"/>
</dbReference>
<dbReference type="EMBL" id="JBHULY010000005">
    <property type="protein sequence ID" value="MFD2724784.1"/>
    <property type="molecule type" value="Genomic_DNA"/>
</dbReference>
<feature type="transmembrane region" description="Helical" evidence="5">
    <location>
        <begin position="87"/>
        <end position="107"/>
    </location>
</feature>
<proteinExistence type="predicted"/>
<name>A0ABW5T7M1_9FLAO</name>
<feature type="domain" description="O-antigen ligase-related" evidence="6">
    <location>
        <begin position="199"/>
        <end position="337"/>
    </location>
</feature>
<sequence length="408" mass="46838">MKGVLKTNKLSTWLPDAGIVMCAFSLSMPTFYFNMFMTIAVLLRLLYFDKERIRYILKTSFFKVLLASVLLILVGLCYTEYGNFDVAFTLMARRIPFLLFPFLLIGLRKRSINLVKLSFIAGVVIGAIICLIGVELTPGVYGHIKQIYISNWYWSDIILNPIDKHPSFFAMYSLLSFFIALEFLLSSNNYIKKACLALLMLIFIGIILTLEARLVLLVFPVSLFIYIVVSTKKFIVGIVFLFSSIVIGTIYFVYHPARFHNIRILKLSADSGIRWKIYKSALSVIAEAPILGVGSGDLQVELNKEYNKNSYDRVFNYNCHNQFLEEWARGGVLSLVLPLFLFVLMLKKAKNKDCPISFVFIFSTFVFFLVESVLNRQQGITYFIFFSALFYFQDEDARFLKSSFKHAP</sequence>
<feature type="transmembrane region" description="Helical" evidence="5">
    <location>
        <begin position="60"/>
        <end position="81"/>
    </location>
</feature>
<evidence type="ECO:0000256" key="4">
    <source>
        <dbReference type="ARBA" id="ARBA00023136"/>
    </source>
</evidence>
<dbReference type="PANTHER" id="PTHR37422:SF13">
    <property type="entry name" value="LIPOPOLYSACCHARIDE BIOSYNTHESIS PROTEIN PA4999-RELATED"/>
    <property type="match status" value="1"/>
</dbReference>
<keyword evidence="4 5" id="KW-0472">Membrane</keyword>
<keyword evidence="7" id="KW-0436">Ligase</keyword>
<evidence type="ECO:0000256" key="2">
    <source>
        <dbReference type="ARBA" id="ARBA00022692"/>
    </source>
</evidence>
<evidence type="ECO:0000256" key="5">
    <source>
        <dbReference type="SAM" id="Phobius"/>
    </source>
</evidence>
<dbReference type="RefSeq" id="WP_380288163.1">
    <property type="nucleotide sequence ID" value="NZ_JBHULY010000005.1"/>
</dbReference>
<comment type="caution">
    <text evidence="7">The sequence shown here is derived from an EMBL/GenBank/DDBJ whole genome shotgun (WGS) entry which is preliminary data.</text>
</comment>
<accession>A0ABW5T7M1</accession>
<gene>
    <name evidence="7" type="ORF">ACFSR8_01050</name>
</gene>
<protein>
    <submittedName>
        <fullName evidence="7">O-antigen ligase family protein</fullName>
    </submittedName>
</protein>
<evidence type="ECO:0000259" key="6">
    <source>
        <dbReference type="Pfam" id="PF04932"/>
    </source>
</evidence>
<evidence type="ECO:0000256" key="1">
    <source>
        <dbReference type="ARBA" id="ARBA00004141"/>
    </source>
</evidence>
<feature type="transmembrane region" description="Helical" evidence="5">
    <location>
        <begin position="114"/>
        <end position="134"/>
    </location>
</feature>
<feature type="transmembrane region" description="Helical" evidence="5">
    <location>
        <begin position="353"/>
        <end position="370"/>
    </location>
</feature>
<feature type="transmembrane region" description="Helical" evidence="5">
    <location>
        <begin position="234"/>
        <end position="254"/>
    </location>
</feature>
<feature type="transmembrane region" description="Helical" evidence="5">
    <location>
        <begin position="197"/>
        <end position="228"/>
    </location>
</feature>
<dbReference type="GO" id="GO:0016874">
    <property type="term" value="F:ligase activity"/>
    <property type="evidence" value="ECO:0007669"/>
    <property type="project" value="UniProtKB-KW"/>
</dbReference>
<dbReference type="Proteomes" id="UP001597476">
    <property type="component" value="Unassembled WGS sequence"/>
</dbReference>
<evidence type="ECO:0000313" key="7">
    <source>
        <dbReference type="EMBL" id="MFD2724784.1"/>
    </source>
</evidence>
<feature type="transmembrane region" description="Helical" evidence="5">
    <location>
        <begin position="31"/>
        <end position="48"/>
    </location>
</feature>
<dbReference type="PANTHER" id="PTHR37422">
    <property type="entry name" value="TEICHURONIC ACID BIOSYNTHESIS PROTEIN TUAE"/>
    <property type="match status" value="1"/>
</dbReference>
<keyword evidence="2 5" id="KW-0812">Transmembrane</keyword>
<reference evidence="8" key="1">
    <citation type="journal article" date="2019" name="Int. J. Syst. Evol. Microbiol.">
        <title>The Global Catalogue of Microorganisms (GCM) 10K type strain sequencing project: providing services to taxonomists for standard genome sequencing and annotation.</title>
        <authorList>
            <consortium name="The Broad Institute Genomics Platform"/>
            <consortium name="The Broad Institute Genome Sequencing Center for Infectious Disease"/>
            <person name="Wu L."/>
            <person name="Ma J."/>
        </authorList>
    </citation>
    <scope>NUCLEOTIDE SEQUENCE [LARGE SCALE GENOMIC DNA]</scope>
    <source>
        <strain evidence="8">KCTC 42398</strain>
    </source>
</reference>
<feature type="transmembrane region" description="Helical" evidence="5">
    <location>
        <begin position="168"/>
        <end position="185"/>
    </location>
</feature>
<organism evidence="7 8">
    <name type="scientific">Hyunsoonleella rubra</name>
    <dbReference type="NCBI Taxonomy" id="1737062"/>
    <lineage>
        <taxon>Bacteria</taxon>
        <taxon>Pseudomonadati</taxon>
        <taxon>Bacteroidota</taxon>
        <taxon>Flavobacteriia</taxon>
        <taxon>Flavobacteriales</taxon>
        <taxon>Flavobacteriaceae</taxon>
    </lineage>
</organism>
<evidence type="ECO:0000313" key="8">
    <source>
        <dbReference type="Proteomes" id="UP001597476"/>
    </source>
</evidence>
<evidence type="ECO:0000256" key="3">
    <source>
        <dbReference type="ARBA" id="ARBA00022989"/>
    </source>
</evidence>
<dbReference type="InterPro" id="IPR007016">
    <property type="entry name" value="O-antigen_ligase-rel_domated"/>
</dbReference>